<dbReference type="RefSeq" id="WP_100440280.1">
    <property type="nucleotide sequence ID" value="NZ_CBCPIZ010000029.1"/>
</dbReference>
<name>A0A2J0UDN6_STEMA</name>
<organism evidence="1 2">
    <name type="scientific">Stenotrophomonas maltophilia</name>
    <name type="common">Pseudomonas maltophilia</name>
    <name type="synonym">Xanthomonas maltophilia</name>
    <dbReference type="NCBI Taxonomy" id="40324"/>
    <lineage>
        <taxon>Bacteria</taxon>
        <taxon>Pseudomonadati</taxon>
        <taxon>Pseudomonadota</taxon>
        <taxon>Gammaproteobacteria</taxon>
        <taxon>Lysobacterales</taxon>
        <taxon>Lysobacteraceae</taxon>
        <taxon>Stenotrophomonas</taxon>
        <taxon>Stenotrophomonas maltophilia group</taxon>
    </lineage>
</organism>
<dbReference type="OrthoDB" id="6053416at2"/>
<dbReference type="EMBL" id="NEQV01000002">
    <property type="protein sequence ID" value="PJL31559.1"/>
    <property type="molecule type" value="Genomic_DNA"/>
</dbReference>
<gene>
    <name evidence="1" type="ORF">B9Y64_08265</name>
</gene>
<accession>A0A2J0UDN6</accession>
<proteinExistence type="predicted"/>
<comment type="caution">
    <text evidence="1">The sequence shown here is derived from an EMBL/GenBank/DDBJ whole genome shotgun (WGS) entry which is preliminary data.</text>
</comment>
<sequence length="99" mass="11536">MEFPAKWREYNLLPAGLIEELVATYKPGMEGASEHDRNSVFHWWLRQSPSKDVLMKLVELSFLDPDQVMADDVRKYIAQSTCFDHDVDLLIRRGPQFPV</sequence>
<protein>
    <submittedName>
        <fullName evidence="1">Uncharacterized protein</fullName>
    </submittedName>
</protein>
<reference evidence="1 2" key="1">
    <citation type="journal article" date="2017" name="Front. Microbiol.">
        <title>Double-Face Meets the Bacterial World: The Opportunistic Pathogen Stenotrophomonas maltophilia.</title>
        <authorList>
            <person name="Lira F."/>
            <person name="Berg G."/>
            <person name="Martinez J.L."/>
        </authorList>
    </citation>
    <scope>NUCLEOTIDE SEQUENCE [LARGE SCALE GENOMIC DNA]</scope>
    <source>
        <strain evidence="1 2">EA1</strain>
    </source>
</reference>
<dbReference type="Proteomes" id="UP000230167">
    <property type="component" value="Unassembled WGS sequence"/>
</dbReference>
<dbReference type="AlphaFoldDB" id="A0A2J0UDN6"/>
<evidence type="ECO:0000313" key="1">
    <source>
        <dbReference type="EMBL" id="PJL31559.1"/>
    </source>
</evidence>
<evidence type="ECO:0000313" key="2">
    <source>
        <dbReference type="Proteomes" id="UP000230167"/>
    </source>
</evidence>